<comment type="caution">
    <text evidence="2">The sequence shown here is derived from an EMBL/GenBank/DDBJ whole genome shotgun (WGS) entry which is preliminary data.</text>
</comment>
<evidence type="ECO:0000259" key="1">
    <source>
        <dbReference type="PROSITE" id="PS50093"/>
    </source>
</evidence>
<dbReference type="RefSeq" id="WP_240098382.1">
    <property type="nucleotide sequence ID" value="NZ_JAJSON010000019.1"/>
</dbReference>
<organism evidence="2 3">
    <name type="scientific">Christiangramia crocea</name>
    <dbReference type="NCBI Taxonomy" id="2904124"/>
    <lineage>
        <taxon>Bacteria</taxon>
        <taxon>Pseudomonadati</taxon>
        <taxon>Bacteroidota</taxon>
        <taxon>Flavobacteriia</taxon>
        <taxon>Flavobacteriales</taxon>
        <taxon>Flavobacteriaceae</taxon>
        <taxon>Christiangramia</taxon>
    </lineage>
</organism>
<dbReference type="EMBL" id="JAJSON010000019">
    <property type="protein sequence ID" value="MCG9971796.1"/>
    <property type="molecule type" value="Genomic_DNA"/>
</dbReference>
<name>A0A9X1UX28_9FLAO</name>
<dbReference type="SUPFAM" id="SSF49299">
    <property type="entry name" value="PKD domain"/>
    <property type="match status" value="1"/>
</dbReference>
<evidence type="ECO:0000313" key="3">
    <source>
        <dbReference type="Proteomes" id="UP001139344"/>
    </source>
</evidence>
<protein>
    <submittedName>
        <fullName evidence="2">PKD domain-containing protein</fullName>
    </submittedName>
</protein>
<dbReference type="PROSITE" id="PS50093">
    <property type="entry name" value="PKD"/>
    <property type="match status" value="1"/>
</dbReference>
<dbReference type="InterPro" id="IPR035986">
    <property type="entry name" value="PKD_dom_sf"/>
</dbReference>
<dbReference type="Proteomes" id="UP001139344">
    <property type="component" value="Unassembled WGS sequence"/>
</dbReference>
<dbReference type="InterPro" id="IPR000601">
    <property type="entry name" value="PKD_dom"/>
</dbReference>
<dbReference type="AlphaFoldDB" id="A0A9X1UX28"/>
<evidence type="ECO:0000313" key="2">
    <source>
        <dbReference type="EMBL" id="MCG9971796.1"/>
    </source>
</evidence>
<keyword evidence="3" id="KW-1185">Reference proteome</keyword>
<accession>A0A9X1UX28</accession>
<feature type="domain" description="PKD" evidence="1">
    <location>
        <begin position="209"/>
        <end position="257"/>
    </location>
</feature>
<reference evidence="2" key="1">
    <citation type="submission" date="2021-12" db="EMBL/GenBank/DDBJ databases">
        <title>Description of Gramella crocea sp. nov., a new bacterium isolated from activated sludge.</title>
        <authorList>
            <person name="Zhang X."/>
        </authorList>
    </citation>
    <scope>NUCLEOTIDE SEQUENCE</scope>
    <source>
        <strain evidence="2">YB25</strain>
    </source>
</reference>
<dbReference type="Gene3D" id="2.60.40.10">
    <property type="entry name" value="Immunoglobulins"/>
    <property type="match status" value="1"/>
</dbReference>
<dbReference type="InterPro" id="IPR013783">
    <property type="entry name" value="Ig-like_fold"/>
</dbReference>
<dbReference type="CDD" id="cd00146">
    <property type="entry name" value="PKD"/>
    <property type="match status" value="1"/>
</dbReference>
<feature type="non-terminal residue" evidence="2">
    <location>
        <position position="379"/>
    </location>
</feature>
<gene>
    <name evidence="2" type="ORF">LU635_09125</name>
</gene>
<proteinExistence type="predicted"/>
<sequence>MIWKTTNSFKETSKRLNPLRFLLFLAFFSIGLSNGLNAQCNSQNVTLTNFYFGDANGNELDPYDDQYQIGDIVNGYIYGTFGGTSTNGYSVFLEYNLITTDENGVETSESVTGCLDFDKDNDNVNDYDPNLEANQIPQGVPIQLSNFSWVYGRKLEIRNFYMSWKTNPGSICERGTRNSQCYSSPFGYTVRTPLVAQYTYTQNCDNYVVSFTDVTTGGDPATYEYDWDFGSFGISTEPNPVIDFLSAGDYEVSLKVTYYDTQIEDYIDNTYTETISVFDPGVASISYDSPLCSIEGSASVTHTGITGGYFEASSTDLVINSDTGTVDLSNSIAGTYTITYNYSANGCDYSTDTSITINDPAAPTGDALQSFCAIDTPTV</sequence>